<accession>A0AA42IME9</accession>
<dbReference type="EMBL" id="JAOCDR010000045">
    <property type="protein sequence ID" value="MDH0657204.1"/>
    <property type="molecule type" value="Genomic_DNA"/>
</dbReference>
<sequence length="191" mass="21878">MADAIEGTDIVAMHENIVKKLSDQFKDDFKLIEFYRSENDRTPLKKENLPALLLEVPDFELNLEEDAGTEQLPMLARIEARVVIDAMEKEQDNPTFAKLKVRALALKLAQYLFKNKHFHELKTGPLTLLDVTEDAFYPGLDRYDVWRVDFSIPIHIGESIWESKGVTPTAWFSWSPEIGSAHSSAYQEILP</sequence>
<reference evidence="1" key="1">
    <citation type="submission" date="2022-09" db="EMBL/GenBank/DDBJ databases">
        <title>Intensive care unit water sources are persistently colonized with multi-drug resistant bacteria and are the site of extensive horizontal gene transfer of antibiotic resistance genes.</title>
        <authorList>
            <person name="Diorio-Toth L."/>
        </authorList>
    </citation>
    <scope>NUCLEOTIDE SEQUENCE</scope>
    <source>
        <strain evidence="1">GD03851</strain>
    </source>
</reference>
<dbReference type="AlphaFoldDB" id="A0AA42IME9"/>
<gene>
    <name evidence="1" type="ORF">N5D11_13965</name>
</gene>
<dbReference type="RefSeq" id="WP_119064373.1">
    <property type="nucleotide sequence ID" value="NZ_JAOCDR010000045.1"/>
</dbReference>
<evidence type="ECO:0000313" key="2">
    <source>
        <dbReference type="Proteomes" id="UP001161099"/>
    </source>
</evidence>
<dbReference type="Proteomes" id="UP001161099">
    <property type="component" value="Unassembled WGS sequence"/>
</dbReference>
<comment type="caution">
    <text evidence="1">The sequence shown here is derived from an EMBL/GenBank/DDBJ whole genome shotgun (WGS) entry which is preliminary data.</text>
</comment>
<proteinExistence type="predicted"/>
<organism evidence="1 2">
    <name type="scientific">Acinetobacter johnsonii</name>
    <dbReference type="NCBI Taxonomy" id="40214"/>
    <lineage>
        <taxon>Bacteria</taxon>
        <taxon>Pseudomonadati</taxon>
        <taxon>Pseudomonadota</taxon>
        <taxon>Gammaproteobacteria</taxon>
        <taxon>Moraxellales</taxon>
        <taxon>Moraxellaceae</taxon>
        <taxon>Acinetobacter</taxon>
    </lineage>
</organism>
<name>A0AA42IME9_ACIJO</name>
<protein>
    <submittedName>
        <fullName evidence="1">Uncharacterized protein</fullName>
    </submittedName>
</protein>
<evidence type="ECO:0000313" key="1">
    <source>
        <dbReference type="EMBL" id="MDH0657204.1"/>
    </source>
</evidence>